<dbReference type="Pfam" id="PF07690">
    <property type="entry name" value="MFS_1"/>
    <property type="match status" value="1"/>
</dbReference>
<dbReference type="EMBL" id="CP051151">
    <property type="protein sequence ID" value="QLY40827.1"/>
    <property type="molecule type" value="Genomic_DNA"/>
</dbReference>
<evidence type="ECO:0000256" key="3">
    <source>
        <dbReference type="ARBA" id="ARBA00022989"/>
    </source>
</evidence>
<name>A0A7L6N6E0_9MOLU</name>
<keyword evidence="2 5" id="KW-0812">Transmembrane</keyword>
<dbReference type="KEGG" id="tbk:HF295_08145"/>
<evidence type="ECO:0000256" key="5">
    <source>
        <dbReference type="SAM" id="Phobius"/>
    </source>
</evidence>
<feature type="transmembrane region" description="Helical" evidence="5">
    <location>
        <begin position="376"/>
        <end position="394"/>
    </location>
</feature>
<dbReference type="CDD" id="cd06174">
    <property type="entry name" value="MFS"/>
    <property type="match status" value="1"/>
</dbReference>
<dbReference type="GO" id="GO:0022857">
    <property type="term" value="F:transmembrane transporter activity"/>
    <property type="evidence" value="ECO:0007669"/>
    <property type="project" value="InterPro"/>
</dbReference>
<dbReference type="InterPro" id="IPR011701">
    <property type="entry name" value="MFS"/>
</dbReference>
<gene>
    <name evidence="7" type="ORF">HF295_08145</name>
</gene>
<evidence type="ECO:0000313" key="7">
    <source>
        <dbReference type="EMBL" id="QLY40827.1"/>
    </source>
</evidence>
<reference evidence="7 8" key="1">
    <citation type="submission" date="2020-04" db="EMBL/GenBank/DDBJ databases">
        <authorList>
            <person name="Zheng R.K."/>
            <person name="Sun C.M."/>
        </authorList>
    </citation>
    <scope>NUCLEOTIDE SEQUENCE [LARGE SCALE GENOMIC DNA]</scope>
    <source>
        <strain evidence="8">zrk29</strain>
    </source>
</reference>
<dbReference type="InterPro" id="IPR020846">
    <property type="entry name" value="MFS_dom"/>
</dbReference>
<protein>
    <submittedName>
        <fullName evidence="7">MFS transporter</fullName>
    </submittedName>
</protein>
<dbReference type="PROSITE" id="PS50850">
    <property type="entry name" value="MFS"/>
    <property type="match status" value="1"/>
</dbReference>
<dbReference type="Gene3D" id="1.20.1250.20">
    <property type="entry name" value="MFS general substrate transporter like domains"/>
    <property type="match status" value="1"/>
</dbReference>
<dbReference type="PANTHER" id="PTHR23530:SF1">
    <property type="entry name" value="PERMEASE, MAJOR FACILITATOR SUPERFAMILY-RELATED"/>
    <property type="match status" value="1"/>
</dbReference>
<dbReference type="GO" id="GO:0005886">
    <property type="term" value="C:plasma membrane"/>
    <property type="evidence" value="ECO:0007669"/>
    <property type="project" value="UniProtKB-SubCell"/>
</dbReference>
<sequence>MKQEYVYYMIRALTGLTFHMMFTAAGLYRIDIAQMEIYQLILIGTALEIAIFIFEVPTGIIADLKSRKLSIVIGMFVISIGILIEPLTPIFIVIFISQVIFGFGYTFISGALDSWISDETEIASLEKIIITGSQFYKLTSVIGIVLAALIGMINIKYPLYLSSFIFLFLGLFSLIFMKEVKFKKDVKIGSFYKKYYGQLMKGFSHIKNHKILRIMFVIMLFYGLFSEGIDRTYELHILDGLNFRTIWNIPAIWTLSIVSGLVAIAGYIMLYVVKKRINQGNLIYIWSLNFTVMMIVGIIIFAYAPRVYFALFGYIFFSVSREATHPLLNSILLKNTPSKIKATVLSSFGQLDAIGQLLSGGLMVLISFWLNIKGLYLVTALLLVVPLISFIKLINQKHHERSNYETS</sequence>
<dbReference type="InterPro" id="IPR036259">
    <property type="entry name" value="MFS_trans_sf"/>
</dbReference>
<feature type="transmembrane region" description="Helical" evidence="5">
    <location>
        <begin position="37"/>
        <end position="56"/>
    </location>
</feature>
<dbReference type="AlphaFoldDB" id="A0A7L6N6E0"/>
<comment type="subcellular location">
    <subcellularLocation>
        <location evidence="1">Cell membrane</location>
        <topology evidence="1">Multi-pass membrane protein</topology>
    </subcellularLocation>
</comment>
<dbReference type="SUPFAM" id="SSF103473">
    <property type="entry name" value="MFS general substrate transporter"/>
    <property type="match status" value="1"/>
</dbReference>
<feature type="transmembrane region" description="Helical" evidence="5">
    <location>
        <begin position="135"/>
        <end position="153"/>
    </location>
</feature>
<feature type="transmembrane region" description="Helical" evidence="5">
    <location>
        <begin position="12"/>
        <end position="31"/>
    </location>
</feature>
<keyword evidence="8" id="KW-1185">Reference proteome</keyword>
<feature type="transmembrane region" description="Helical" evidence="5">
    <location>
        <begin position="249"/>
        <end position="270"/>
    </location>
</feature>
<feature type="transmembrane region" description="Helical" evidence="5">
    <location>
        <begin position="211"/>
        <end position="229"/>
    </location>
</feature>
<feature type="transmembrane region" description="Helical" evidence="5">
    <location>
        <begin position="282"/>
        <end position="303"/>
    </location>
</feature>
<evidence type="ECO:0000256" key="4">
    <source>
        <dbReference type="ARBA" id="ARBA00023136"/>
    </source>
</evidence>
<accession>A0A7L6N6E0</accession>
<keyword evidence="3 5" id="KW-1133">Transmembrane helix</keyword>
<organism evidence="7 8">
    <name type="scientific">Hujiaoplasma nucleasis</name>
    <dbReference type="NCBI Taxonomy" id="2725268"/>
    <lineage>
        <taxon>Bacteria</taxon>
        <taxon>Bacillati</taxon>
        <taxon>Mycoplasmatota</taxon>
        <taxon>Mollicutes</taxon>
        <taxon>Candidatus Izemoplasmatales</taxon>
        <taxon>Hujiaoplasmataceae</taxon>
        <taxon>Hujiaoplasma</taxon>
    </lineage>
</organism>
<feature type="domain" description="Major facilitator superfamily (MFS) profile" evidence="6">
    <location>
        <begin position="1"/>
        <end position="398"/>
    </location>
</feature>
<feature type="transmembrane region" description="Helical" evidence="5">
    <location>
        <begin position="90"/>
        <end position="115"/>
    </location>
</feature>
<evidence type="ECO:0000256" key="2">
    <source>
        <dbReference type="ARBA" id="ARBA00022692"/>
    </source>
</evidence>
<evidence type="ECO:0000256" key="1">
    <source>
        <dbReference type="ARBA" id="ARBA00004651"/>
    </source>
</evidence>
<evidence type="ECO:0000259" key="6">
    <source>
        <dbReference type="PROSITE" id="PS50850"/>
    </source>
</evidence>
<dbReference type="PANTHER" id="PTHR23530">
    <property type="entry name" value="TRANSPORT PROTEIN-RELATED"/>
    <property type="match status" value="1"/>
</dbReference>
<dbReference type="Proteomes" id="UP000512167">
    <property type="component" value="Chromosome"/>
</dbReference>
<proteinExistence type="predicted"/>
<feature type="transmembrane region" description="Helical" evidence="5">
    <location>
        <begin position="159"/>
        <end position="177"/>
    </location>
</feature>
<dbReference type="RefSeq" id="WP_312031676.1">
    <property type="nucleotide sequence ID" value="NZ_CP051151.1"/>
</dbReference>
<dbReference type="InterPro" id="IPR053160">
    <property type="entry name" value="MFS_DHA3_Transporter"/>
</dbReference>
<feature type="transmembrane region" description="Helical" evidence="5">
    <location>
        <begin position="68"/>
        <end position="84"/>
    </location>
</feature>
<evidence type="ECO:0000313" key="8">
    <source>
        <dbReference type="Proteomes" id="UP000512167"/>
    </source>
</evidence>
<keyword evidence="4 5" id="KW-0472">Membrane</keyword>